<keyword evidence="3" id="KW-1185">Reference proteome</keyword>
<evidence type="ECO:0000256" key="1">
    <source>
        <dbReference type="SAM" id="MobiDB-lite"/>
    </source>
</evidence>
<feature type="region of interest" description="Disordered" evidence="1">
    <location>
        <begin position="182"/>
        <end position="203"/>
    </location>
</feature>
<reference evidence="2 3" key="1">
    <citation type="journal article" date="2007" name="Nature">
        <title>Evolution of genes and genomes on the Drosophila phylogeny.</title>
        <authorList>
            <consortium name="Drosophila 12 Genomes Consortium"/>
            <person name="Clark A.G."/>
            <person name="Eisen M.B."/>
            <person name="Smith D.R."/>
            <person name="Bergman C.M."/>
            <person name="Oliver B."/>
            <person name="Markow T.A."/>
            <person name="Kaufman T.C."/>
            <person name="Kellis M."/>
            <person name="Gelbart W."/>
            <person name="Iyer V.N."/>
            <person name="Pollard D.A."/>
            <person name="Sackton T.B."/>
            <person name="Larracuente A.M."/>
            <person name="Singh N.D."/>
            <person name="Abad J.P."/>
            <person name="Abt D.N."/>
            <person name="Adryan B."/>
            <person name="Aguade M."/>
            <person name="Akashi H."/>
            <person name="Anderson W.W."/>
            <person name="Aquadro C.F."/>
            <person name="Ardell D.H."/>
            <person name="Arguello R."/>
            <person name="Artieri C.G."/>
            <person name="Barbash D.A."/>
            <person name="Barker D."/>
            <person name="Barsanti P."/>
            <person name="Batterham P."/>
            <person name="Batzoglou S."/>
            <person name="Begun D."/>
            <person name="Bhutkar A."/>
            <person name="Blanco E."/>
            <person name="Bosak S.A."/>
            <person name="Bradley R.K."/>
            <person name="Brand A.D."/>
            <person name="Brent M.R."/>
            <person name="Brooks A.N."/>
            <person name="Brown R.H."/>
            <person name="Butlin R.K."/>
            <person name="Caggese C."/>
            <person name="Calvi B.R."/>
            <person name="Bernardo de Carvalho A."/>
            <person name="Caspi A."/>
            <person name="Castrezana S."/>
            <person name="Celniker S.E."/>
            <person name="Chang J.L."/>
            <person name="Chapple C."/>
            <person name="Chatterji S."/>
            <person name="Chinwalla A."/>
            <person name="Civetta A."/>
            <person name="Clifton S.W."/>
            <person name="Comeron J.M."/>
            <person name="Costello J.C."/>
            <person name="Coyne J.A."/>
            <person name="Daub J."/>
            <person name="David R.G."/>
            <person name="Delcher A.L."/>
            <person name="Delehaunty K."/>
            <person name="Do C.B."/>
            <person name="Ebling H."/>
            <person name="Edwards K."/>
            <person name="Eickbush T."/>
            <person name="Evans J.D."/>
            <person name="Filipski A."/>
            <person name="Findeiss S."/>
            <person name="Freyhult E."/>
            <person name="Fulton L."/>
            <person name="Fulton R."/>
            <person name="Garcia A.C."/>
            <person name="Gardiner A."/>
            <person name="Garfield D.A."/>
            <person name="Garvin B.E."/>
            <person name="Gibson G."/>
            <person name="Gilbert D."/>
            <person name="Gnerre S."/>
            <person name="Godfrey J."/>
            <person name="Good R."/>
            <person name="Gotea V."/>
            <person name="Gravely B."/>
            <person name="Greenberg A.J."/>
            <person name="Griffiths-Jones S."/>
            <person name="Gross S."/>
            <person name="Guigo R."/>
            <person name="Gustafson E.A."/>
            <person name="Haerty W."/>
            <person name="Hahn M.W."/>
            <person name="Halligan D.L."/>
            <person name="Halpern A.L."/>
            <person name="Halter G.M."/>
            <person name="Han M.V."/>
            <person name="Heger A."/>
            <person name="Hillier L."/>
            <person name="Hinrichs A.S."/>
            <person name="Holmes I."/>
            <person name="Hoskins R.A."/>
            <person name="Hubisz M.J."/>
            <person name="Hultmark D."/>
            <person name="Huntley M.A."/>
            <person name="Jaffe D.B."/>
            <person name="Jagadeeshan S."/>
            <person name="Jeck W.R."/>
            <person name="Johnson J."/>
            <person name="Jones C.D."/>
            <person name="Jordan W.C."/>
            <person name="Karpen G.H."/>
            <person name="Kataoka E."/>
            <person name="Keightley P.D."/>
            <person name="Kheradpour P."/>
            <person name="Kirkness E.F."/>
            <person name="Koerich L.B."/>
            <person name="Kristiansen K."/>
            <person name="Kudrna D."/>
            <person name="Kulathinal R.J."/>
            <person name="Kumar S."/>
            <person name="Kwok R."/>
            <person name="Lander E."/>
            <person name="Langley C.H."/>
            <person name="Lapoint R."/>
            <person name="Lazzaro B.P."/>
            <person name="Lee S.J."/>
            <person name="Levesque L."/>
            <person name="Li R."/>
            <person name="Lin C.F."/>
            <person name="Lin M.F."/>
            <person name="Lindblad-Toh K."/>
            <person name="Llopart A."/>
            <person name="Long M."/>
            <person name="Low L."/>
            <person name="Lozovsky E."/>
            <person name="Lu J."/>
            <person name="Luo M."/>
            <person name="Machado C.A."/>
            <person name="Makalowski W."/>
            <person name="Marzo M."/>
            <person name="Matsuda M."/>
            <person name="Matzkin L."/>
            <person name="McAllister B."/>
            <person name="McBride C.S."/>
            <person name="McKernan B."/>
            <person name="McKernan K."/>
            <person name="Mendez-Lago M."/>
            <person name="Minx P."/>
            <person name="Mollenhauer M.U."/>
            <person name="Montooth K."/>
            <person name="Mount S.M."/>
            <person name="Mu X."/>
            <person name="Myers E."/>
            <person name="Negre B."/>
            <person name="Newfeld S."/>
            <person name="Nielsen R."/>
            <person name="Noor M.A."/>
            <person name="O'Grady P."/>
            <person name="Pachter L."/>
            <person name="Papaceit M."/>
            <person name="Parisi M.J."/>
            <person name="Parisi M."/>
            <person name="Parts L."/>
            <person name="Pedersen J.S."/>
            <person name="Pesole G."/>
            <person name="Phillippy A.M."/>
            <person name="Ponting C.P."/>
            <person name="Pop M."/>
            <person name="Porcelli D."/>
            <person name="Powell J.R."/>
            <person name="Prohaska S."/>
            <person name="Pruitt K."/>
            <person name="Puig M."/>
            <person name="Quesneville H."/>
            <person name="Ram K.R."/>
            <person name="Rand D."/>
            <person name="Rasmussen M.D."/>
            <person name="Reed L.K."/>
            <person name="Reenan R."/>
            <person name="Reily A."/>
            <person name="Remington K.A."/>
            <person name="Rieger T.T."/>
            <person name="Ritchie M.G."/>
            <person name="Robin C."/>
            <person name="Rogers Y.H."/>
            <person name="Rohde C."/>
            <person name="Rozas J."/>
            <person name="Rubenfield M.J."/>
            <person name="Ruiz A."/>
            <person name="Russo S."/>
            <person name="Salzberg S.L."/>
            <person name="Sanchez-Gracia A."/>
            <person name="Saranga D.J."/>
            <person name="Sato H."/>
            <person name="Schaeffer S.W."/>
            <person name="Schatz M.C."/>
            <person name="Schlenke T."/>
            <person name="Schwartz R."/>
            <person name="Segarra C."/>
            <person name="Singh R.S."/>
            <person name="Sirot L."/>
            <person name="Sirota M."/>
            <person name="Sisneros N.B."/>
            <person name="Smith C.D."/>
            <person name="Smith T.F."/>
            <person name="Spieth J."/>
            <person name="Stage D.E."/>
            <person name="Stark A."/>
            <person name="Stephan W."/>
            <person name="Strausberg R.L."/>
            <person name="Strempel S."/>
            <person name="Sturgill D."/>
            <person name="Sutton G."/>
            <person name="Sutton G.G."/>
            <person name="Tao W."/>
            <person name="Teichmann S."/>
            <person name="Tobari Y.N."/>
            <person name="Tomimura Y."/>
            <person name="Tsolas J.M."/>
            <person name="Valente V.L."/>
            <person name="Venter E."/>
            <person name="Venter J.C."/>
            <person name="Vicario S."/>
            <person name="Vieira F.G."/>
            <person name="Vilella A.J."/>
            <person name="Villasante A."/>
            <person name="Walenz B."/>
            <person name="Wang J."/>
            <person name="Wasserman M."/>
            <person name="Watts T."/>
            <person name="Wilson D."/>
            <person name="Wilson R.K."/>
            <person name="Wing R.A."/>
            <person name="Wolfner M.F."/>
            <person name="Wong A."/>
            <person name="Wong G.K."/>
            <person name="Wu C.I."/>
            <person name="Wu G."/>
            <person name="Yamamoto D."/>
            <person name="Yang H.P."/>
            <person name="Yang S.P."/>
            <person name="Yorke J.A."/>
            <person name="Yoshida K."/>
            <person name="Zdobnov E."/>
            <person name="Zhang P."/>
            <person name="Zhang Y."/>
            <person name="Zimin A.V."/>
            <person name="Baldwin J."/>
            <person name="Abdouelleil A."/>
            <person name="Abdulkadir J."/>
            <person name="Abebe A."/>
            <person name="Abera B."/>
            <person name="Abreu J."/>
            <person name="Acer S.C."/>
            <person name="Aftuck L."/>
            <person name="Alexander A."/>
            <person name="An P."/>
            <person name="Anderson E."/>
            <person name="Anderson S."/>
            <person name="Arachi H."/>
            <person name="Azer M."/>
            <person name="Bachantsang P."/>
            <person name="Barry A."/>
            <person name="Bayul T."/>
            <person name="Berlin A."/>
            <person name="Bessette D."/>
            <person name="Bloom T."/>
            <person name="Blye J."/>
            <person name="Boguslavskiy L."/>
            <person name="Bonnet C."/>
            <person name="Boukhgalter B."/>
            <person name="Bourzgui I."/>
            <person name="Brown A."/>
            <person name="Cahill P."/>
            <person name="Channer S."/>
            <person name="Cheshatsang Y."/>
            <person name="Chuda L."/>
            <person name="Citroen M."/>
            <person name="Collymore A."/>
            <person name="Cooke P."/>
            <person name="Costello M."/>
            <person name="D'Aco K."/>
            <person name="Daza R."/>
            <person name="De Haan G."/>
            <person name="DeGray S."/>
            <person name="DeMaso C."/>
            <person name="Dhargay N."/>
            <person name="Dooley K."/>
            <person name="Dooley E."/>
            <person name="Doricent M."/>
            <person name="Dorje P."/>
            <person name="Dorjee K."/>
            <person name="Dupes A."/>
            <person name="Elong R."/>
            <person name="Falk J."/>
            <person name="Farina A."/>
            <person name="Faro S."/>
            <person name="Ferguson D."/>
            <person name="Fisher S."/>
            <person name="Foley C.D."/>
            <person name="Franke A."/>
            <person name="Friedrich D."/>
            <person name="Gadbois L."/>
            <person name="Gearin G."/>
            <person name="Gearin C.R."/>
            <person name="Giannoukos G."/>
            <person name="Goode T."/>
            <person name="Graham J."/>
            <person name="Grandbois E."/>
            <person name="Grewal S."/>
            <person name="Gyaltsen K."/>
            <person name="Hafez N."/>
            <person name="Hagos B."/>
            <person name="Hall J."/>
            <person name="Henson C."/>
            <person name="Hollinger A."/>
            <person name="Honan T."/>
            <person name="Huard M.D."/>
            <person name="Hughes L."/>
            <person name="Hurhula B."/>
            <person name="Husby M.E."/>
            <person name="Kamat A."/>
            <person name="Kanga B."/>
            <person name="Kashin S."/>
            <person name="Khazanovich D."/>
            <person name="Kisner P."/>
            <person name="Lance K."/>
            <person name="Lara M."/>
            <person name="Lee W."/>
            <person name="Lennon N."/>
            <person name="Letendre F."/>
            <person name="LeVine R."/>
            <person name="Lipovsky A."/>
            <person name="Liu X."/>
            <person name="Liu J."/>
            <person name="Liu S."/>
            <person name="Lokyitsang T."/>
            <person name="Lokyitsang Y."/>
            <person name="Lubonja R."/>
            <person name="Lui A."/>
            <person name="MacDonald P."/>
            <person name="Magnisalis V."/>
            <person name="Maru K."/>
            <person name="Matthews C."/>
            <person name="McCusker W."/>
            <person name="McDonough S."/>
            <person name="Mehta T."/>
            <person name="Meldrim J."/>
            <person name="Meneus L."/>
            <person name="Mihai O."/>
            <person name="Mihalev A."/>
            <person name="Mihova T."/>
            <person name="Mittelman R."/>
            <person name="Mlenga V."/>
            <person name="Montmayeur A."/>
            <person name="Mulrain L."/>
            <person name="Navidi A."/>
            <person name="Naylor J."/>
            <person name="Negash T."/>
            <person name="Nguyen T."/>
            <person name="Nguyen N."/>
            <person name="Nicol R."/>
            <person name="Norbu C."/>
            <person name="Norbu N."/>
            <person name="Novod N."/>
            <person name="O'Neill B."/>
            <person name="Osman S."/>
            <person name="Markiewicz E."/>
            <person name="Oyono O.L."/>
            <person name="Patti C."/>
            <person name="Phunkhang P."/>
            <person name="Pierre F."/>
            <person name="Priest M."/>
            <person name="Raghuraman S."/>
            <person name="Rege F."/>
            <person name="Reyes R."/>
            <person name="Rise C."/>
            <person name="Rogov P."/>
            <person name="Ross K."/>
            <person name="Ryan E."/>
            <person name="Settipalli S."/>
            <person name="Shea T."/>
            <person name="Sherpa N."/>
            <person name="Shi L."/>
            <person name="Shih D."/>
            <person name="Sparrow T."/>
            <person name="Spaulding J."/>
            <person name="Stalker J."/>
            <person name="Stange-Thomann N."/>
            <person name="Stavropoulos S."/>
            <person name="Stone C."/>
            <person name="Strader C."/>
            <person name="Tesfaye S."/>
            <person name="Thomson T."/>
            <person name="Thoulutsang Y."/>
            <person name="Thoulutsang D."/>
            <person name="Topham K."/>
            <person name="Topping I."/>
            <person name="Tsamla T."/>
            <person name="Vassiliev H."/>
            <person name="Vo A."/>
            <person name="Wangchuk T."/>
            <person name="Wangdi T."/>
            <person name="Weiand M."/>
            <person name="Wilkinson J."/>
            <person name="Wilson A."/>
            <person name="Yadav S."/>
            <person name="Young G."/>
            <person name="Yu Q."/>
            <person name="Zembek L."/>
            <person name="Zhong D."/>
            <person name="Zimmer A."/>
            <person name="Zwirko Z."/>
            <person name="Jaffe D.B."/>
            <person name="Alvarez P."/>
            <person name="Brockman W."/>
            <person name="Butler J."/>
            <person name="Chin C."/>
            <person name="Gnerre S."/>
            <person name="Grabherr M."/>
            <person name="Kleber M."/>
            <person name="Mauceli E."/>
            <person name="MacCallum I."/>
        </authorList>
    </citation>
    <scope>NUCLEOTIDE SEQUENCE [LARGE SCALE GENOMIC DNA]</scope>
    <source>
        <strain evidence="3">Tucson 15010-1051.87</strain>
    </source>
</reference>
<sequence>MRKQHMDHITPYDVRQIQNCKTFAFRKDELYPSIIPPVSKWLSNTINDSVCEPVEPRVLQKMQQSRNETPDDGQNSTEDMIRKLKYKEANFQQWENYPSIRRPISPCGPELTEMLDGAVGDNDSQRLFGMEQDDIMEVWRRSPNKDTLGYYGIGLDVHKPEAIDFNQVIKKCLDKVNPQLAKEQSKTKTTQLTPKSNEQAKEPEGTFVLNRQMLKSKINKIIPEHETLSDALGWGHCTRSIGDNQPLFQSEPKISVNAVLDIERPSAKTKCELRRRRRHCQDDITANQCTEFERKRDPSPYELAYQREMEQLEKEIEAEPKNYDQLYSQLVTCFEKNTYTDPISEAYKCCQKSSVVQDENDGAGASGDGRAGRVAGHRSTKTAEIGAGDGTGGAGGGAGDGAGGGGDGAGAGGGGDGAGG</sequence>
<feature type="compositionally biased region" description="Gly residues" evidence="1">
    <location>
        <begin position="387"/>
        <end position="420"/>
    </location>
</feature>
<evidence type="ECO:0000313" key="2">
    <source>
        <dbReference type="EMBL" id="KRF81523.1"/>
    </source>
</evidence>
<feature type="region of interest" description="Disordered" evidence="1">
    <location>
        <begin position="358"/>
        <end position="420"/>
    </location>
</feature>
<feature type="non-terminal residue" evidence="2">
    <location>
        <position position="420"/>
    </location>
</feature>
<name>A0A0Q9W9U7_DROVI</name>
<organism evidence="2 3">
    <name type="scientific">Drosophila virilis</name>
    <name type="common">Fruit fly</name>
    <dbReference type="NCBI Taxonomy" id="7244"/>
    <lineage>
        <taxon>Eukaryota</taxon>
        <taxon>Metazoa</taxon>
        <taxon>Ecdysozoa</taxon>
        <taxon>Arthropoda</taxon>
        <taxon>Hexapoda</taxon>
        <taxon>Insecta</taxon>
        <taxon>Pterygota</taxon>
        <taxon>Neoptera</taxon>
        <taxon>Endopterygota</taxon>
        <taxon>Diptera</taxon>
        <taxon>Brachycera</taxon>
        <taxon>Muscomorpha</taxon>
        <taxon>Ephydroidea</taxon>
        <taxon>Drosophilidae</taxon>
        <taxon>Drosophila</taxon>
    </lineage>
</organism>
<dbReference type="AlphaFoldDB" id="A0A0Q9W9U7"/>
<gene>
    <name evidence="2" type="primary">Dvir\GJ17351</name>
    <name evidence="2" type="ORF">Dvir_GJ17351</name>
</gene>
<accession>A0A0Q9W9U7</accession>
<proteinExistence type="predicted"/>
<evidence type="ECO:0000313" key="3">
    <source>
        <dbReference type="Proteomes" id="UP000008792"/>
    </source>
</evidence>
<protein>
    <submittedName>
        <fullName evidence="2">Uncharacterized protein</fullName>
    </submittedName>
</protein>
<dbReference type="InParanoid" id="A0A0Q9W9U7"/>
<dbReference type="Proteomes" id="UP000008792">
    <property type="component" value="Unassembled WGS sequence"/>
</dbReference>
<dbReference type="OrthoDB" id="7871858at2759"/>
<dbReference type="EMBL" id="CH940649">
    <property type="protein sequence ID" value="KRF81523.1"/>
    <property type="molecule type" value="Genomic_DNA"/>
</dbReference>
<feature type="compositionally biased region" description="Polar residues" evidence="1">
    <location>
        <begin position="187"/>
        <end position="197"/>
    </location>
</feature>
<dbReference type="KEGG" id="dvi:6628835"/>